<evidence type="ECO:0000256" key="6">
    <source>
        <dbReference type="ARBA" id="ARBA00023012"/>
    </source>
</evidence>
<evidence type="ECO:0000313" key="13">
    <source>
        <dbReference type="EMBL" id="WJW65737.1"/>
    </source>
</evidence>
<dbReference type="InterPro" id="IPR000700">
    <property type="entry name" value="PAS-assoc_C"/>
</dbReference>
<dbReference type="SMART" id="SM00086">
    <property type="entry name" value="PAC"/>
    <property type="match status" value="4"/>
</dbReference>
<dbReference type="CDD" id="cd00082">
    <property type="entry name" value="HisKA"/>
    <property type="match status" value="1"/>
</dbReference>
<dbReference type="EC" id="2.7.13.3" evidence="2"/>
<dbReference type="AlphaFoldDB" id="A0A8T7M3C1"/>
<dbReference type="SUPFAM" id="SSF47384">
    <property type="entry name" value="Homodimeric domain of signal transducing histidine kinase"/>
    <property type="match status" value="1"/>
</dbReference>
<dbReference type="Pfam" id="PF13426">
    <property type="entry name" value="PAS_9"/>
    <property type="match status" value="1"/>
</dbReference>
<evidence type="ECO:0000313" key="14">
    <source>
        <dbReference type="Proteomes" id="UP000521676"/>
    </source>
</evidence>
<keyword evidence="5" id="KW-0418">Kinase</keyword>
<dbReference type="Gene3D" id="3.30.450.20">
    <property type="entry name" value="PAS domain"/>
    <property type="match status" value="5"/>
</dbReference>
<evidence type="ECO:0000259" key="10">
    <source>
        <dbReference type="PROSITE" id="PS50112"/>
    </source>
</evidence>
<evidence type="ECO:0000256" key="4">
    <source>
        <dbReference type="ARBA" id="ARBA00022679"/>
    </source>
</evidence>
<organism evidence="12 14">
    <name type="scientific">Candidatus Chlorohelix allophototropha</name>
    <dbReference type="NCBI Taxonomy" id="3003348"/>
    <lineage>
        <taxon>Bacteria</taxon>
        <taxon>Bacillati</taxon>
        <taxon>Chloroflexota</taxon>
        <taxon>Chloroflexia</taxon>
        <taxon>Candidatus Chloroheliales</taxon>
        <taxon>Candidatus Chloroheliaceae</taxon>
        <taxon>Candidatus Chlorohelix</taxon>
    </lineage>
</organism>
<gene>
    <name evidence="12" type="ORF">HXX08_10855</name>
    <name evidence="13" type="ORF">OZ401_001515</name>
</gene>
<dbReference type="PANTHER" id="PTHR43304">
    <property type="entry name" value="PHYTOCHROME-LIKE PROTEIN CPH1"/>
    <property type="match status" value="1"/>
</dbReference>
<evidence type="ECO:0000256" key="3">
    <source>
        <dbReference type="ARBA" id="ARBA00022553"/>
    </source>
</evidence>
<dbReference type="Pfam" id="PF00512">
    <property type="entry name" value="HisKA"/>
    <property type="match status" value="1"/>
</dbReference>
<dbReference type="InterPro" id="IPR001610">
    <property type="entry name" value="PAC"/>
</dbReference>
<keyword evidence="6" id="KW-0902">Two-component regulatory system</keyword>
<dbReference type="Proteomes" id="UP000521676">
    <property type="component" value="Unassembled WGS sequence"/>
</dbReference>
<dbReference type="GO" id="GO:0000155">
    <property type="term" value="F:phosphorelay sensor kinase activity"/>
    <property type="evidence" value="ECO:0007669"/>
    <property type="project" value="InterPro"/>
</dbReference>
<dbReference type="InterPro" id="IPR005467">
    <property type="entry name" value="His_kinase_dom"/>
</dbReference>
<dbReference type="NCBIfam" id="TIGR00229">
    <property type="entry name" value="sensory_box"/>
    <property type="match status" value="5"/>
</dbReference>
<proteinExistence type="predicted"/>
<dbReference type="CDD" id="cd00156">
    <property type="entry name" value="REC"/>
    <property type="match status" value="1"/>
</dbReference>
<dbReference type="PRINTS" id="PR00344">
    <property type="entry name" value="BCTRLSENSOR"/>
</dbReference>
<evidence type="ECO:0000256" key="5">
    <source>
        <dbReference type="ARBA" id="ARBA00022777"/>
    </source>
</evidence>
<feature type="domain" description="PAS" evidence="10">
    <location>
        <begin position="401"/>
        <end position="472"/>
    </location>
</feature>
<dbReference type="Gene3D" id="3.40.50.2300">
    <property type="match status" value="1"/>
</dbReference>
<dbReference type="PROSITE" id="PS50110">
    <property type="entry name" value="RESPONSE_REGULATORY"/>
    <property type="match status" value="1"/>
</dbReference>
<feature type="domain" description="PAC" evidence="11">
    <location>
        <begin position="222"/>
        <end position="273"/>
    </location>
</feature>
<dbReference type="SUPFAM" id="SSF52172">
    <property type="entry name" value="CheY-like"/>
    <property type="match status" value="1"/>
</dbReference>
<keyword evidence="4" id="KW-0808">Transferase</keyword>
<dbReference type="PROSITE" id="PS50112">
    <property type="entry name" value="PAS"/>
    <property type="match status" value="5"/>
</dbReference>
<dbReference type="PROSITE" id="PS50109">
    <property type="entry name" value="HIS_KIN"/>
    <property type="match status" value="1"/>
</dbReference>
<feature type="domain" description="PAS" evidence="10">
    <location>
        <begin position="161"/>
        <end position="219"/>
    </location>
</feature>
<dbReference type="InterPro" id="IPR004358">
    <property type="entry name" value="Sig_transdc_His_kin-like_C"/>
</dbReference>
<dbReference type="PANTHER" id="PTHR43304:SF1">
    <property type="entry name" value="PAC DOMAIN-CONTAINING PROTEIN"/>
    <property type="match status" value="1"/>
</dbReference>
<dbReference type="SMART" id="SM00091">
    <property type="entry name" value="PAS"/>
    <property type="match status" value="5"/>
</dbReference>
<evidence type="ECO:0000256" key="7">
    <source>
        <dbReference type="PROSITE-ProRule" id="PRU00169"/>
    </source>
</evidence>
<dbReference type="SMART" id="SM00388">
    <property type="entry name" value="HisKA"/>
    <property type="match status" value="1"/>
</dbReference>
<dbReference type="Pfam" id="PF00989">
    <property type="entry name" value="PAS"/>
    <property type="match status" value="1"/>
</dbReference>
<evidence type="ECO:0000259" key="8">
    <source>
        <dbReference type="PROSITE" id="PS50109"/>
    </source>
</evidence>
<feature type="domain" description="PAS" evidence="10">
    <location>
        <begin position="523"/>
        <end position="596"/>
    </location>
</feature>
<dbReference type="InterPro" id="IPR003594">
    <property type="entry name" value="HATPase_dom"/>
</dbReference>
<evidence type="ECO:0000259" key="9">
    <source>
        <dbReference type="PROSITE" id="PS50110"/>
    </source>
</evidence>
<feature type="domain" description="Response regulatory" evidence="9">
    <location>
        <begin position="901"/>
        <end position="1021"/>
    </location>
</feature>
<dbReference type="Pfam" id="PF00072">
    <property type="entry name" value="Response_reg"/>
    <property type="match status" value="1"/>
</dbReference>
<dbReference type="Proteomes" id="UP001431572">
    <property type="component" value="Chromosome 1"/>
</dbReference>
<evidence type="ECO:0000256" key="1">
    <source>
        <dbReference type="ARBA" id="ARBA00000085"/>
    </source>
</evidence>
<dbReference type="EMBL" id="CP128399">
    <property type="protein sequence ID" value="WJW65737.1"/>
    <property type="molecule type" value="Genomic_DNA"/>
</dbReference>
<dbReference type="InterPro" id="IPR013767">
    <property type="entry name" value="PAS_fold"/>
</dbReference>
<dbReference type="Gene3D" id="3.30.565.10">
    <property type="entry name" value="Histidine kinase-like ATPase, C-terminal domain"/>
    <property type="match status" value="1"/>
</dbReference>
<keyword evidence="15" id="KW-1185">Reference proteome</keyword>
<dbReference type="InterPro" id="IPR036097">
    <property type="entry name" value="HisK_dim/P_sf"/>
</dbReference>
<keyword evidence="3 7" id="KW-0597">Phosphoprotein</keyword>
<name>A0A8T7M3C1_9CHLR</name>
<reference evidence="13" key="2">
    <citation type="journal article" date="2024" name="Nature">
        <title>Anoxygenic phototroph of the Chloroflexota uses a type I reaction centre.</title>
        <authorList>
            <person name="Tsuji J.M."/>
            <person name="Shaw N.A."/>
            <person name="Nagashima S."/>
            <person name="Venkiteswaran J.J."/>
            <person name="Schiff S.L."/>
            <person name="Watanabe T."/>
            <person name="Fukui M."/>
            <person name="Hanada S."/>
            <person name="Tank M."/>
            <person name="Neufeld J.D."/>
        </authorList>
    </citation>
    <scope>NUCLEOTIDE SEQUENCE</scope>
    <source>
        <strain evidence="13">L227-S17</strain>
    </source>
</reference>
<dbReference type="CDD" id="cd00130">
    <property type="entry name" value="PAS"/>
    <property type="match status" value="4"/>
</dbReference>
<sequence>MDSLRINQLATILDRVKGTFFALDTRDEFVFVNQNAANLFRRTTVDLIGKNIWQELPELQHLKFHPYYRQAVFGQKELFFEEFYPSLNFWFEVRISPSPEGTLVYLQDITEYKLAQLKLKDVLQYPSFNDAQAKNTNYHLEPDFYQNLVSIIARNMAEGVMLVRHADSKILYANPRFEQMFGYGTGELIGQSTTILNYGDENTDAAQVDSEIRSSIQQEEVTTFEVHNVKKDGSTFWSKATISLYEHLEYGLIGIAVHEDITEQKKAEQALRENEERYRLLADTSLDLIFTNTVDGTITYLSPSCKSLLGYEPEELLGKSSFILFHPDDIKLIMEKIKQTTPESNTIQVTYRCRRKDGSYIWVETYTRSVYDPVTGKPLFASGVARDITERKKAELALLESEARYRTLAKNFPNGAVLLFDKDLRYTIAEGKGLEVIGLTGKQLVGKTIYEILTAKTVACLETPYRAALAGNETIFEMPYTDELLYQVYVLPVRNENNEITGGMVVTQDITEQRQMQNALAAETERLAITLRSIGDGVVVTDNAGNIVLFNRAAAELTGWSIQNATGKQAEQVLHLQDSRKDSSRVYPIVDILEGNRVNEITGDIVLLTLQKQKRNISFTGTPLYNKESKLIGAVLTFLDVTEKIYQMDERMKIRNLESLGTLAGGLAHNFNNVLTAIMGNISLVKLNLADGDENQEYLEAAEKATFRAKDLAQQLLTFAKGGSPIKEKTIIKVLLEDTVPYMLRNTGIRCEFNFDANTWSVVIDQAQITQAVQSLVQNAIDSMPHGGLLQIATTNVSVDSEQQPMLKVGNYVLLTITDQGSGIKPEELPKIFDPYYTTKFFGKGLGLPICYSIIKKHEGHISIESELGKGTRINIYLPAALEPINRKANKEDISRTGLGRILIVDDEVMVSEMLAKILQKLGYQTYKTTSGEEALETYRLAHEDNFHFNAVIADLSIKNGMGARELIPKLLQLDPKAKVIVSSGYLNDPVMTNYRDYGFAGCINKPFSIEMLDRILREITQRWF</sequence>
<feature type="domain" description="Histidine kinase" evidence="8">
    <location>
        <begin position="666"/>
        <end position="882"/>
    </location>
</feature>
<dbReference type="Gene3D" id="1.10.287.130">
    <property type="match status" value="1"/>
</dbReference>
<feature type="domain" description="PAS" evidence="10">
    <location>
        <begin position="5"/>
        <end position="61"/>
    </location>
</feature>
<reference evidence="12 14" key="1">
    <citation type="submission" date="2020-06" db="EMBL/GenBank/DDBJ databases">
        <title>Anoxygenic phototrophic Chloroflexota member uses a Type I reaction center.</title>
        <authorList>
            <person name="Tsuji J.M."/>
            <person name="Shaw N.A."/>
            <person name="Nagashima S."/>
            <person name="Venkiteswaran J."/>
            <person name="Schiff S.L."/>
            <person name="Hanada S."/>
            <person name="Tank M."/>
            <person name="Neufeld J.D."/>
        </authorList>
    </citation>
    <scope>NUCLEOTIDE SEQUENCE [LARGE SCALE GENOMIC DNA]</scope>
    <source>
        <strain evidence="12">L227-S17</strain>
    </source>
</reference>
<protein>
    <recommendedName>
        <fullName evidence="2">histidine kinase</fullName>
        <ecNumber evidence="2">2.7.13.3</ecNumber>
    </recommendedName>
</protein>
<dbReference type="RefSeq" id="WP_341467622.1">
    <property type="nucleotide sequence ID" value="NZ_CP128399.1"/>
</dbReference>
<dbReference type="Pfam" id="PF08447">
    <property type="entry name" value="PAS_3"/>
    <property type="match status" value="1"/>
</dbReference>
<dbReference type="InterPro" id="IPR011006">
    <property type="entry name" value="CheY-like_superfamily"/>
</dbReference>
<evidence type="ECO:0000259" key="11">
    <source>
        <dbReference type="PROSITE" id="PS50113"/>
    </source>
</evidence>
<dbReference type="InterPro" id="IPR052162">
    <property type="entry name" value="Sensor_kinase/Photoreceptor"/>
</dbReference>
<comment type="catalytic activity">
    <reaction evidence="1">
        <text>ATP + protein L-histidine = ADP + protein N-phospho-L-histidine.</text>
        <dbReference type="EC" id="2.7.13.3"/>
    </reaction>
</comment>
<dbReference type="InterPro" id="IPR001789">
    <property type="entry name" value="Sig_transdc_resp-reg_receiver"/>
</dbReference>
<dbReference type="InterPro" id="IPR036890">
    <property type="entry name" value="HATPase_C_sf"/>
</dbReference>
<dbReference type="InterPro" id="IPR013655">
    <property type="entry name" value="PAS_fold_3"/>
</dbReference>
<dbReference type="EMBL" id="JACATZ010000001">
    <property type="protein sequence ID" value="NWJ46366.1"/>
    <property type="molecule type" value="Genomic_DNA"/>
</dbReference>
<dbReference type="Pfam" id="PF02518">
    <property type="entry name" value="HATPase_c"/>
    <property type="match status" value="1"/>
</dbReference>
<feature type="domain" description="PAC" evidence="11">
    <location>
        <begin position="347"/>
        <end position="400"/>
    </location>
</feature>
<dbReference type="SMART" id="SM00448">
    <property type="entry name" value="REC"/>
    <property type="match status" value="1"/>
</dbReference>
<accession>A0A8T7M3C1</accession>
<dbReference type="SUPFAM" id="SSF55785">
    <property type="entry name" value="PYP-like sensor domain (PAS domain)"/>
    <property type="match status" value="5"/>
</dbReference>
<dbReference type="SUPFAM" id="SSF55874">
    <property type="entry name" value="ATPase domain of HSP90 chaperone/DNA topoisomerase II/histidine kinase"/>
    <property type="match status" value="1"/>
</dbReference>
<feature type="modified residue" description="4-aspartylphosphate" evidence="7">
    <location>
        <position position="955"/>
    </location>
</feature>
<dbReference type="SMART" id="SM00387">
    <property type="entry name" value="HATPase_c"/>
    <property type="match status" value="1"/>
</dbReference>
<dbReference type="InterPro" id="IPR003661">
    <property type="entry name" value="HisK_dim/P_dom"/>
</dbReference>
<evidence type="ECO:0000313" key="15">
    <source>
        <dbReference type="Proteomes" id="UP001431572"/>
    </source>
</evidence>
<evidence type="ECO:0000256" key="2">
    <source>
        <dbReference type="ARBA" id="ARBA00012438"/>
    </source>
</evidence>
<evidence type="ECO:0000313" key="12">
    <source>
        <dbReference type="EMBL" id="NWJ46366.1"/>
    </source>
</evidence>
<dbReference type="Pfam" id="PF08448">
    <property type="entry name" value="PAS_4"/>
    <property type="match status" value="2"/>
</dbReference>
<dbReference type="PROSITE" id="PS50113">
    <property type="entry name" value="PAC"/>
    <property type="match status" value="3"/>
</dbReference>
<dbReference type="GO" id="GO:0006355">
    <property type="term" value="P:regulation of DNA-templated transcription"/>
    <property type="evidence" value="ECO:0007669"/>
    <property type="project" value="InterPro"/>
</dbReference>
<feature type="domain" description="PAS" evidence="10">
    <location>
        <begin position="274"/>
        <end position="344"/>
    </location>
</feature>
<dbReference type="InterPro" id="IPR013656">
    <property type="entry name" value="PAS_4"/>
</dbReference>
<dbReference type="InterPro" id="IPR000014">
    <property type="entry name" value="PAS"/>
</dbReference>
<feature type="domain" description="PAC" evidence="11">
    <location>
        <begin position="472"/>
        <end position="522"/>
    </location>
</feature>
<dbReference type="InterPro" id="IPR035965">
    <property type="entry name" value="PAS-like_dom_sf"/>
</dbReference>